<sequence length="119" mass="13479">MDTVQDISIGSILQSFVPETASLHAPLPIQQGKVSISSGMLVGTLKILLRLPGLIGLDLHLEMEEKDNLVGGMVCGRHLWKKYRASNSNRCVLNWDNNYYNDNNNNKEKERMTHIPWVF</sequence>
<dbReference type="AlphaFoldDB" id="A0A7S1D8I6"/>
<name>A0A7S1D8I6_CYCTE</name>
<dbReference type="EMBL" id="HBFW01019495">
    <property type="protein sequence ID" value="CAD8941459.1"/>
    <property type="molecule type" value="Transcribed_RNA"/>
</dbReference>
<gene>
    <name evidence="1" type="ORF">CTEN0397_LOCUS12525</name>
</gene>
<proteinExistence type="predicted"/>
<organism evidence="1">
    <name type="scientific">Cyclophora tenuis</name>
    <name type="common">Marine diatom</name>
    <dbReference type="NCBI Taxonomy" id="216820"/>
    <lineage>
        <taxon>Eukaryota</taxon>
        <taxon>Sar</taxon>
        <taxon>Stramenopiles</taxon>
        <taxon>Ochrophyta</taxon>
        <taxon>Bacillariophyta</taxon>
        <taxon>Fragilariophyceae</taxon>
        <taxon>Fragilariophycidae</taxon>
        <taxon>Cyclophorales</taxon>
        <taxon>Cyclophoraceae</taxon>
        <taxon>Cyclophora</taxon>
    </lineage>
</organism>
<protein>
    <submittedName>
        <fullName evidence="1">Uncharacterized protein</fullName>
    </submittedName>
</protein>
<accession>A0A7S1D8I6</accession>
<reference evidence="1" key="1">
    <citation type="submission" date="2021-01" db="EMBL/GenBank/DDBJ databases">
        <authorList>
            <person name="Corre E."/>
            <person name="Pelletier E."/>
            <person name="Niang G."/>
            <person name="Scheremetjew M."/>
            <person name="Finn R."/>
            <person name="Kale V."/>
            <person name="Holt S."/>
            <person name="Cochrane G."/>
            <person name="Meng A."/>
            <person name="Brown T."/>
            <person name="Cohen L."/>
        </authorList>
    </citation>
    <scope>NUCLEOTIDE SEQUENCE</scope>
    <source>
        <strain evidence="1">ECT3854</strain>
    </source>
</reference>
<evidence type="ECO:0000313" key="1">
    <source>
        <dbReference type="EMBL" id="CAD8941459.1"/>
    </source>
</evidence>